<organism evidence="1 2">
    <name type="scientific">Psychrosphaera aquimarina</name>
    <dbReference type="NCBI Taxonomy" id="2044854"/>
    <lineage>
        <taxon>Bacteria</taxon>
        <taxon>Pseudomonadati</taxon>
        <taxon>Pseudomonadota</taxon>
        <taxon>Gammaproteobacteria</taxon>
        <taxon>Alteromonadales</taxon>
        <taxon>Pseudoalteromonadaceae</taxon>
        <taxon>Psychrosphaera</taxon>
    </lineage>
</organism>
<keyword evidence="2" id="KW-1185">Reference proteome</keyword>
<evidence type="ECO:0000313" key="1">
    <source>
        <dbReference type="EMBL" id="MDU0113276.1"/>
    </source>
</evidence>
<proteinExistence type="predicted"/>
<dbReference type="Proteomes" id="UP001257914">
    <property type="component" value="Unassembled WGS sequence"/>
</dbReference>
<evidence type="ECO:0000313" key="2">
    <source>
        <dbReference type="Proteomes" id="UP001257914"/>
    </source>
</evidence>
<sequence length="63" mass="7573">MPDNENTFGLFSEDFSIQNMKEFIRTYELPDEESDVIRRKINTQRTEGLDVKKVYSNMLRRLL</sequence>
<dbReference type="RefSeq" id="WP_315946892.1">
    <property type="nucleotide sequence ID" value="NZ_JAWCUA010000007.1"/>
</dbReference>
<reference evidence="1 2" key="1">
    <citation type="submission" date="2023-10" db="EMBL/GenBank/DDBJ databases">
        <title>Psychrosphaera aquimaarina strain SW33 isolated from seawater.</title>
        <authorList>
            <person name="Bayburt H."/>
            <person name="Kim J.M."/>
            <person name="Choi B.J."/>
            <person name="Jeon C.O."/>
        </authorList>
    </citation>
    <scope>NUCLEOTIDE SEQUENCE [LARGE SCALE GENOMIC DNA]</scope>
    <source>
        <strain evidence="1 2">KCTC 52743</strain>
    </source>
</reference>
<gene>
    <name evidence="1" type="ORF">RT723_09770</name>
</gene>
<name>A0ABU3R0R6_9GAMM</name>
<dbReference type="EMBL" id="JAWCUA010000007">
    <property type="protein sequence ID" value="MDU0113276.1"/>
    <property type="molecule type" value="Genomic_DNA"/>
</dbReference>
<protein>
    <submittedName>
        <fullName evidence="1">Uncharacterized protein</fullName>
    </submittedName>
</protein>
<comment type="caution">
    <text evidence="1">The sequence shown here is derived from an EMBL/GenBank/DDBJ whole genome shotgun (WGS) entry which is preliminary data.</text>
</comment>
<accession>A0ABU3R0R6</accession>